<evidence type="ECO:0000256" key="6">
    <source>
        <dbReference type="SAM" id="Phobius"/>
    </source>
</evidence>
<feature type="transmembrane region" description="Helical" evidence="6">
    <location>
        <begin position="74"/>
        <end position="95"/>
    </location>
</feature>
<feature type="transmembrane region" description="Helical" evidence="6">
    <location>
        <begin position="174"/>
        <end position="200"/>
    </location>
</feature>
<dbReference type="STRING" id="590998.Celf_3420"/>
<dbReference type="GO" id="GO:0006865">
    <property type="term" value="P:amino acid transport"/>
    <property type="evidence" value="ECO:0007669"/>
    <property type="project" value="InterPro"/>
</dbReference>
<feature type="transmembrane region" description="Helical" evidence="6">
    <location>
        <begin position="6"/>
        <end position="28"/>
    </location>
</feature>
<dbReference type="HOGENOM" id="CLU_087840_2_1_11"/>
<dbReference type="KEGG" id="cfi:Celf_3420"/>
<proteinExistence type="predicted"/>
<reference evidence="7 8" key="1">
    <citation type="submission" date="2011-04" db="EMBL/GenBank/DDBJ databases">
        <title>Complete sequence of Cellulomonas fimi ATCC 484.</title>
        <authorList>
            <consortium name="US DOE Joint Genome Institute"/>
            <person name="Lucas S."/>
            <person name="Han J."/>
            <person name="Lapidus A."/>
            <person name="Cheng J.-F."/>
            <person name="Goodwin L."/>
            <person name="Pitluck S."/>
            <person name="Peters L."/>
            <person name="Chertkov O."/>
            <person name="Detter J.C."/>
            <person name="Han C."/>
            <person name="Tapia R."/>
            <person name="Land M."/>
            <person name="Hauser L."/>
            <person name="Kyrpides N."/>
            <person name="Ivanova N."/>
            <person name="Ovchinnikova G."/>
            <person name="Pagani I."/>
            <person name="Mead D."/>
            <person name="Brumm P."/>
            <person name="Woyke T."/>
        </authorList>
    </citation>
    <scope>NUCLEOTIDE SEQUENCE [LARGE SCALE GENOMIC DNA]</scope>
    <source>
        <strain evidence="8">ATCC 484 / DSM 20113 / JCM 1341 / NBRC 15513 / NCIMB 8980 / NCTC 7547</strain>
    </source>
</reference>
<feature type="transmembrane region" description="Helical" evidence="6">
    <location>
        <begin position="212"/>
        <end position="230"/>
    </location>
</feature>
<evidence type="ECO:0000313" key="8">
    <source>
        <dbReference type="Proteomes" id="UP000008460"/>
    </source>
</evidence>
<evidence type="ECO:0000256" key="2">
    <source>
        <dbReference type="ARBA" id="ARBA00022475"/>
    </source>
</evidence>
<gene>
    <name evidence="7" type="ordered locus">Celf_3420</name>
</gene>
<name>F4H2B2_CELFA</name>
<dbReference type="eggNOG" id="COG1280">
    <property type="taxonomic scope" value="Bacteria"/>
</dbReference>
<keyword evidence="5 6" id="KW-0472">Membrane</keyword>
<organism evidence="7 8">
    <name type="scientific">Cellulomonas fimi (strain ATCC 484 / DSM 20113 / JCM 1341 / CCUG 24087 / LMG 16345 / NBRC 15513 / NCIMB 8980 / NCTC 7547 / NRS-133)</name>
    <dbReference type="NCBI Taxonomy" id="590998"/>
    <lineage>
        <taxon>Bacteria</taxon>
        <taxon>Bacillati</taxon>
        <taxon>Actinomycetota</taxon>
        <taxon>Actinomycetes</taxon>
        <taxon>Micrococcales</taxon>
        <taxon>Cellulomonadaceae</taxon>
        <taxon>Cellulomonas</taxon>
    </lineage>
</organism>
<feature type="transmembrane region" description="Helical" evidence="6">
    <location>
        <begin position="40"/>
        <end position="68"/>
    </location>
</feature>
<evidence type="ECO:0000256" key="3">
    <source>
        <dbReference type="ARBA" id="ARBA00022692"/>
    </source>
</evidence>
<dbReference type="Proteomes" id="UP000008460">
    <property type="component" value="Chromosome"/>
</dbReference>
<keyword evidence="2" id="KW-1003">Cell membrane</keyword>
<comment type="subcellular location">
    <subcellularLocation>
        <location evidence="1">Cell membrane</location>
        <topology evidence="1">Multi-pass membrane protein</topology>
    </subcellularLocation>
</comment>
<keyword evidence="4 6" id="KW-1133">Transmembrane helix</keyword>
<dbReference type="InterPro" id="IPR001123">
    <property type="entry name" value="LeuE-type"/>
</dbReference>
<protein>
    <submittedName>
        <fullName evidence="7">Lysine exporter protein (LysE/YggA)</fullName>
    </submittedName>
</protein>
<evidence type="ECO:0000256" key="4">
    <source>
        <dbReference type="ARBA" id="ARBA00022989"/>
    </source>
</evidence>
<feature type="transmembrane region" description="Helical" evidence="6">
    <location>
        <begin position="141"/>
        <end position="162"/>
    </location>
</feature>
<evidence type="ECO:0000256" key="5">
    <source>
        <dbReference type="ARBA" id="ARBA00023136"/>
    </source>
</evidence>
<dbReference type="AlphaFoldDB" id="F4H2B2"/>
<dbReference type="Pfam" id="PF01810">
    <property type="entry name" value="LysE"/>
    <property type="match status" value="1"/>
</dbReference>
<evidence type="ECO:0000313" key="7">
    <source>
        <dbReference type="EMBL" id="AEE47532.1"/>
    </source>
</evidence>
<keyword evidence="3 6" id="KW-0812">Transmembrane</keyword>
<dbReference type="GO" id="GO:0005886">
    <property type="term" value="C:plasma membrane"/>
    <property type="evidence" value="ECO:0007669"/>
    <property type="project" value="UniProtKB-SubCell"/>
</dbReference>
<evidence type="ECO:0000256" key="1">
    <source>
        <dbReference type="ARBA" id="ARBA00004651"/>
    </source>
</evidence>
<sequence>MDLTPVLLGALAGLAVAVPVGAVGVLLLREGVVHGTRVALGAGLGVATVDLLYAAVAVVAGTQVAAVVTAHATTVRWVTTAVLLAVASGVLRSWWRDRRAPGTGRPTGPQPLAADGATAGTRTTVVAWVGRPVALAAYVRFVGLTVVNPATLLIFATVAVGLASRVGGDGSPALAGVLFVAGAGVASAAWQSVLAVGAGALGRVAGERGRSWASLVGALVVLVLAVLVALG</sequence>
<dbReference type="EMBL" id="CP002666">
    <property type="protein sequence ID" value="AEE47532.1"/>
    <property type="molecule type" value="Genomic_DNA"/>
</dbReference>
<accession>F4H2B2</accession>
<keyword evidence="8" id="KW-1185">Reference proteome</keyword>
<dbReference type="RefSeq" id="WP_013772556.1">
    <property type="nucleotide sequence ID" value="NC_015514.1"/>
</dbReference>